<keyword evidence="2" id="KW-1133">Transmembrane helix</keyword>
<keyword evidence="2" id="KW-0812">Transmembrane</keyword>
<protein>
    <submittedName>
        <fullName evidence="3">Uncharacterized protein</fullName>
    </submittedName>
</protein>
<feature type="compositionally biased region" description="Basic and acidic residues" evidence="1">
    <location>
        <begin position="10"/>
        <end position="20"/>
    </location>
</feature>
<name>A0ABX5EE39_9MICO</name>
<dbReference type="Proteomes" id="UP000239895">
    <property type="component" value="Unassembled WGS sequence"/>
</dbReference>
<comment type="caution">
    <text evidence="3">The sequence shown here is derived from an EMBL/GenBank/DDBJ whole genome shotgun (WGS) entry which is preliminary data.</text>
</comment>
<feature type="region of interest" description="Disordered" evidence="1">
    <location>
        <begin position="1"/>
        <end position="102"/>
    </location>
</feature>
<evidence type="ECO:0000256" key="2">
    <source>
        <dbReference type="SAM" id="Phobius"/>
    </source>
</evidence>
<evidence type="ECO:0000313" key="3">
    <source>
        <dbReference type="EMBL" id="PRZ06964.1"/>
    </source>
</evidence>
<gene>
    <name evidence="3" type="ORF">BCL65_105104</name>
</gene>
<evidence type="ECO:0000313" key="4">
    <source>
        <dbReference type="Proteomes" id="UP000239895"/>
    </source>
</evidence>
<accession>A0ABX5EE39</accession>
<organism evidence="3 4">
    <name type="scientific">Isoptericola halotolerans</name>
    <dbReference type="NCBI Taxonomy" id="300560"/>
    <lineage>
        <taxon>Bacteria</taxon>
        <taxon>Bacillati</taxon>
        <taxon>Actinomycetota</taxon>
        <taxon>Actinomycetes</taxon>
        <taxon>Micrococcales</taxon>
        <taxon>Promicromonosporaceae</taxon>
        <taxon>Isoptericola</taxon>
    </lineage>
</organism>
<feature type="transmembrane region" description="Helical" evidence="2">
    <location>
        <begin position="108"/>
        <end position="128"/>
    </location>
</feature>
<reference evidence="3 4" key="1">
    <citation type="submission" date="2018-03" db="EMBL/GenBank/DDBJ databases">
        <title>Comparative analysis of microorganisms from saline springs in Andes Mountain Range, Colombia.</title>
        <authorList>
            <person name="Rubin E."/>
        </authorList>
    </citation>
    <scope>NUCLEOTIDE SEQUENCE [LARGE SCALE GENOMIC DNA]</scope>
    <source>
        <strain evidence="3 4">CG 23</strain>
    </source>
</reference>
<keyword evidence="4" id="KW-1185">Reference proteome</keyword>
<proteinExistence type="predicted"/>
<evidence type="ECO:0000256" key="1">
    <source>
        <dbReference type="SAM" id="MobiDB-lite"/>
    </source>
</evidence>
<feature type="transmembrane region" description="Helical" evidence="2">
    <location>
        <begin position="134"/>
        <end position="156"/>
    </location>
</feature>
<sequence>MSTDPQPRPDGPEHDERITDGEVPATQQLPSGEVPATQQLPSGEVPATQQLPSGEVPTTASPRSSARASEDPLAVFDEPARSADPAPATDVPAGSPPLVRSGPRTTTIVWGLVVVAIGVGLLARSAGATIDVELAAILLLGAAGLLLVVGSVAGGVRRRRRTTAA</sequence>
<keyword evidence="2" id="KW-0472">Membrane</keyword>
<feature type="compositionally biased region" description="Polar residues" evidence="1">
    <location>
        <begin position="25"/>
        <end position="52"/>
    </location>
</feature>
<dbReference type="EMBL" id="PVTX01000005">
    <property type="protein sequence ID" value="PRZ06964.1"/>
    <property type="molecule type" value="Genomic_DNA"/>
</dbReference>
<feature type="compositionally biased region" description="Low complexity" evidence="1">
    <location>
        <begin position="57"/>
        <end position="67"/>
    </location>
</feature>
<dbReference type="RefSeq" id="WP_106267147.1">
    <property type="nucleotide sequence ID" value="NZ_PVTX01000005.1"/>
</dbReference>